<keyword evidence="5" id="KW-0507">mRNA processing</keyword>
<dbReference type="PANTHER" id="PTHR13445">
    <property type="entry name" value="TUMOR SUPPRESSING SUBTRANSFERABLE CANDIDATE 4 TSSC4"/>
    <property type="match status" value="1"/>
</dbReference>
<evidence type="ECO:0000256" key="3">
    <source>
        <dbReference type="ARBA" id="ARBA00010362"/>
    </source>
</evidence>
<comment type="similarity">
    <text evidence="3">Belongs to the TSSC4 family.</text>
</comment>
<evidence type="ECO:0000256" key="6">
    <source>
        <dbReference type="ARBA" id="ARBA00022728"/>
    </source>
</evidence>
<accession>T1GMF8</accession>
<dbReference type="GO" id="GO:0005737">
    <property type="term" value="C:cytoplasm"/>
    <property type="evidence" value="ECO:0007669"/>
    <property type="project" value="UniProtKB-SubCell"/>
</dbReference>
<reference evidence="12" key="2">
    <citation type="submission" date="2015-06" db="UniProtKB">
        <authorList>
            <consortium name="EnsemblMetazoa"/>
        </authorList>
    </citation>
    <scope>IDENTIFICATION</scope>
</reference>
<dbReference type="GO" id="GO:0006397">
    <property type="term" value="P:mRNA processing"/>
    <property type="evidence" value="ECO:0007669"/>
    <property type="project" value="UniProtKB-KW"/>
</dbReference>
<reference evidence="13" key="1">
    <citation type="submission" date="2013-02" db="EMBL/GenBank/DDBJ databases">
        <authorList>
            <person name="Hughes D."/>
        </authorList>
    </citation>
    <scope>NUCLEOTIDE SEQUENCE</scope>
    <source>
        <strain>Durham</strain>
        <strain evidence="13">NC isolate 2 -- Noor lab</strain>
    </source>
</reference>
<dbReference type="HOGENOM" id="CLU_080817_0_0_1"/>
<protein>
    <recommendedName>
        <fullName evidence="9">U5 small nuclear ribonucleoprotein TSSC4</fullName>
    </recommendedName>
</protein>
<feature type="region of interest" description="Disordered" evidence="11">
    <location>
        <begin position="136"/>
        <end position="194"/>
    </location>
</feature>
<dbReference type="EnsemblMetazoa" id="MESCA004732-RA">
    <property type="protein sequence ID" value="MESCA004732-PA"/>
    <property type="gene ID" value="MESCA004732"/>
</dbReference>
<comment type="subcellular location">
    <subcellularLocation>
        <location evidence="2">Cytoplasm</location>
    </subcellularLocation>
    <subcellularLocation>
        <location evidence="1">Nucleus</location>
    </subcellularLocation>
</comment>
<evidence type="ECO:0000256" key="5">
    <source>
        <dbReference type="ARBA" id="ARBA00022664"/>
    </source>
</evidence>
<dbReference type="PANTHER" id="PTHR13445:SF3">
    <property type="entry name" value="U5 SMALL NUCLEAR RIBONUCLEOPROTEIN TSSC4"/>
    <property type="match status" value="1"/>
</dbReference>
<feature type="compositionally biased region" description="Basic and acidic residues" evidence="11">
    <location>
        <begin position="169"/>
        <end position="179"/>
    </location>
</feature>
<evidence type="ECO:0000256" key="1">
    <source>
        <dbReference type="ARBA" id="ARBA00004123"/>
    </source>
</evidence>
<evidence type="ECO:0000256" key="2">
    <source>
        <dbReference type="ARBA" id="ARBA00004496"/>
    </source>
</evidence>
<proteinExistence type="inferred from homology"/>
<organism evidence="12 13">
    <name type="scientific">Megaselia scalaris</name>
    <name type="common">Humpbacked fly</name>
    <name type="synonym">Phora scalaris</name>
    <dbReference type="NCBI Taxonomy" id="36166"/>
    <lineage>
        <taxon>Eukaryota</taxon>
        <taxon>Metazoa</taxon>
        <taxon>Ecdysozoa</taxon>
        <taxon>Arthropoda</taxon>
        <taxon>Hexapoda</taxon>
        <taxon>Insecta</taxon>
        <taxon>Pterygota</taxon>
        <taxon>Neoptera</taxon>
        <taxon>Endopterygota</taxon>
        <taxon>Diptera</taxon>
        <taxon>Brachycera</taxon>
        <taxon>Muscomorpha</taxon>
        <taxon>Platypezoidea</taxon>
        <taxon>Phoridae</taxon>
        <taxon>Megaseliini</taxon>
        <taxon>Megaselia</taxon>
    </lineage>
</organism>
<dbReference type="InterPro" id="IPR029338">
    <property type="entry name" value="TSSC4"/>
</dbReference>
<dbReference type="STRING" id="36166.T1GMF8"/>
<evidence type="ECO:0000256" key="4">
    <source>
        <dbReference type="ARBA" id="ARBA00022490"/>
    </source>
</evidence>
<evidence type="ECO:0000313" key="13">
    <source>
        <dbReference type="Proteomes" id="UP000015102"/>
    </source>
</evidence>
<evidence type="ECO:0000256" key="7">
    <source>
        <dbReference type="ARBA" id="ARBA00023187"/>
    </source>
</evidence>
<keyword evidence="4" id="KW-0963">Cytoplasm</keyword>
<dbReference type="Proteomes" id="UP000015102">
    <property type="component" value="Unassembled WGS sequence"/>
</dbReference>
<keyword evidence="6" id="KW-0747">Spliceosome</keyword>
<dbReference type="EMBL" id="CAQQ02130673">
    <property type="status" value="NOT_ANNOTATED_CDS"/>
    <property type="molecule type" value="Genomic_DNA"/>
</dbReference>
<dbReference type="AlphaFoldDB" id="T1GMF8"/>
<comment type="function">
    <text evidence="10">Protein associated with the U5 snRNP, during its maturation and its post-splicing recycling and which is required for spliceosomal tri-snRNP complex assembly in the nucleus. Has a molecular sequestering activity and transiently hinders SNRNP200 binding sites for constitutive splicing factors that intervene later during the assembly of the spliceosome and splicing. Together with its molecular sequestering activity, may also function as a molecular adapter and placeholder, coordinating the assembly of the U5 snRNP and its association with the U4/U6 di-snRNP.</text>
</comment>
<dbReference type="OMA" id="HRNPHKW"/>
<dbReference type="GO" id="GO:0005681">
    <property type="term" value="C:spliceosomal complex"/>
    <property type="evidence" value="ECO:0007669"/>
    <property type="project" value="UniProtKB-KW"/>
</dbReference>
<keyword evidence="8" id="KW-0539">Nucleus</keyword>
<evidence type="ECO:0000256" key="9">
    <source>
        <dbReference type="ARBA" id="ARBA00035304"/>
    </source>
</evidence>
<dbReference type="GO" id="GO:0008380">
    <property type="term" value="P:RNA splicing"/>
    <property type="evidence" value="ECO:0007669"/>
    <property type="project" value="UniProtKB-KW"/>
</dbReference>
<evidence type="ECO:0000256" key="8">
    <source>
        <dbReference type="ARBA" id="ARBA00023242"/>
    </source>
</evidence>
<keyword evidence="13" id="KW-1185">Reference proteome</keyword>
<keyword evidence="7" id="KW-0508">mRNA splicing</keyword>
<dbReference type="Pfam" id="PF15264">
    <property type="entry name" value="TSSC4"/>
    <property type="match status" value="1"/>
</dbReference>
<evidence type="ECO:0000256" key="11">
    <source>
        <dbReference type="SAM" id="MobiDB-lite"/>
    </source>
</evidence>
<name>T1GMF8_MEGSC</name>
<evidence type="ECO:0000313" key="12">
    <source>
        <dbReference type="EnsemblMetazoa" id="MESCA004732-PA"/>
    </source>
</evidence>
<evidence type="ECO:0000256" key="10">
    <source>
        <dbReference type="ARBA" id="ARBA00045970"/>
    </source>
</evidence>
<sequence length="194" mass="22099">MIGKDSVLDQNQSVRSQTFLHTTNKNKVEHLGTKNFRGKKESIFKTPALPISKCLKPRVAPDFQKNPHNWKKYTLSDVDLSSDQTNISAAFAFLKEIEIQKERNSSGENDDKEEEPEAKITFNKCVKIRKNFRNSIGEDSEVDKPKLKGSKLVMPEYVVGQKQKTSKSNRKESSSDSKKPVLNLSHLMDNEDED</sequence>